<feature type="region of interest" description="Disordered" evidence="1">
    <location>
        <begin position="17"/>
        <end position="44"/>
    </location>
</feature>
<dbReference type="NCBIfam" id="TIGR00229">
    <property type="entry name" value="sensory_box"/>
    <property type="match status" value="1"/>
</dbReference>
<dbReference type="InterPro" id="IPR001633">
    <property type="entry name" value="EAL_dom"/>
</dbReference>
<dbReference type="InterPro" id="IPR035965">
    <property type="entry name" value="PAS-like_dom_sf"/>
</dbReference>
<feature type="domain" description="EAL" evidence="3">
    <location>
        <begin position="462"/>
        <end position="712"/>
    </location>
</feature>
<dbReference type="Gene3D" id="3.30.450.20">
    <property type="entry name" value="PAS domain"/>
    <property type="match status" value="1"/>
</dbReference>
<evidence type="ECO:0000259" key="2">
    <source>
        <dbReference type="PROSITE" id="PS50112"/>
    </source>
</evidence>
<accession>A0ABT5JAX8</accession>
<dbReference type="SUPFAM" id="SSF141868">
    <property type="entry name" value="EAL domain-like"/>
    <property type="match status" value="1"/>
</dbReference>
<organism evidence="5 6">
    <name type="scientific">Rhodoplanes tepidamans</name>
    <name type="common">Rhodoplanes cryptolactis</name>
    <dbReference type="NCBI Taxonomy" id="200616"/>
    <lineage>
        <taxon>Bacteria</taxon>
        <taxon>Pseudomonadati</taxon>
        <taxon>Pseudomonadota</taxon>
        <taxon>Alphaproteobacteria</taxon>
        <taxon>Hyphomicrobiales</taxon>
        <taxon>Nitrobacteraceae</taxon>
        <taxon>Rhodoplanes</taxon>
    </lineage>
</organism>
<dbReference type="Gene3D" id="3.20.20.450">
    <property type="entry name" value="EAL domain"/>
    <property type="match status" value="1"/>
</dbReference>
<gene>
    <name evidence="5" type="ORF">PQJ73_14200</name>
</gene>
<dbReference type="PANTHER" id="PTHR44757:SF2">
    <property type="entry name" value="BIOFILM ARCHITECTURE MAINTENANCE PROTEIN MBAA"/>
    <property type="match status" value="1"/>
</dbReference>
<dbReference type="Pfam" id="PF00990">
    <property type="entry name" value="GGDEF"/>
    <property type="match status" value="1"/>
</dbReference>
<dbReference type="InterPro" id="IPR000014">
    <property type="entry name" value="PAS"/>
</dbReference>
<dbReference type="SUPFAM" id="SSF55073">
    <property type="entry name" value="Nucleotide cyclase"/>
    <property type="match status" value="1"/>
</dbReference>
<dbReference type="InterPro" id="IPR035919">
    <property type="entry name" value="EAL_sf"/>
</dbReference>
<feature type="domain" description="PAS" evidence="2">
    <location>
        <begin position="166"/>
        <end position="210"/>
    </location>
</feature>
<dbReference type="PROSITE" id="PS50112">
    <property type="entry name" value="PAS"/>
    <property type="match status" value="1"/>
</dbReference>
<dbReference type="RefSeq" id="WP_272777686.1">
    <property type="nucleotide sequence ID" value="NZ_JAQQLI010000020.1"/>
</dbReference>
<name>A0ABT5JAX8_RHOTP</name>
<dbReference type="NCBIfam" id="TIGR00254">
    <property type="entry name" value="GGDEF"/>
    <property type="match status" value="1"/>
</dbReference>
<dbReference type="CDD" id="cd01948">
    <property type="entry name" value="EAL"/>
    <property type="match status" value="1"/>
</dbReference>
<dbReference type="Gene3D" id="3.30.70.270">
    <property type="match status" value="1"/>
</dbReference>
<reference evidence="5" key="2">
    <citation type="submission" date="2023-02" db="EMBL/GenBank/DDBJ databases">
        <authorList>
            <person name="Rayyan A."/>
            <person name="Meyer T."/>
            <person name="Kyndt J.A."/>
        </authorList>
    </citation>
    <scope>NUCLEOTIDE SEQUENCE</scope>
    <source>
        <strain evidence="5">DSM 9987</strain>
    </source>
</reference>
<dbReference type="PROSITE" id="PS50883">
    <property type="entry name" value="EAL"/>
    <property type="match status" value="1"/>
</dbReference>
<dbReference type="SUPFAM" id="SSF55785">
    <property type="entry name" value="PYP-like sensor domain (PAS domain)"/>
    <property type="match status" value="1"/>
</dbReference>
<evidence type="ECO:0000313" key="6">
    <source>
        <dbReference type="Proteomes" id="UP001165652"/>
    </source>
</evidence>
<dbReference type="InterPro" id="IPR052155">
    <property type="entry name" value="Biofilm_reg_signaling"/>
</dbReference>
<dbReference type="SMART" id="SM00052">
    <property type="entry name" value="EAL"/>
    <property type="match status" value="1"/>
</dbReference>
<dbReference type="EMBL" id="JAQQLI010000020">
    <property type="protein sequence ID" value="MDC7786841.1"/>
    <property type="molecule type" value="Genomic_DNA"/>
</dbReference>
<evidence type="ECO:0000259" key="3">
    <source>
        <dbReference type="PROSITE" id="PS50883"/>
    </source>
</evidence>
<comment type="caution">
    <text evidence="5">The sequence shown here is derived from an EMBL/GenBank/DDBJ whole genome shotgun (WGS) entry which is preliminary data.</text>
</comment>
<evidence type="ECO:0000256" key="1">
    <source>
        <dbReference type="SAM" id="MobiDB-lite"/>
    </source>
</evidence>
<reference evidence="5" key="1">
    <citation type="journal article" date="2023" name="Microbiol Resour">
        <title>Genome Sequences of Rhodoplanes serenus and Two Thermotolerant Strains, Rhodoplanes tepidamans and 'Rhodoplanes cryptolactis,' Further Refine the Genus.</title>
        <authorList>
            <person name="Rayyan A.A."/>
            <person name="Kyndt J.A."/>
        </authorList>
    </citation>
    <scope>NUCLEOTIDE SEQUENCE</scope>
    <source>
        <strain evidence="5">DSM 9987</strain>
    </source>
</reference>
<dbReference type="Pfam" id="PF12860">
    <property type="entry name" value="PAS_7"/>
    <property type="match status" value="1"/>
</dbReference>
<dbReference type="SMART" id="SM00267">
    <property type="entry name" value="GGDEF"/>
    <property type="match status" value="1"/>
</dbReference>
<evidence type="ECO:0000259" key="4">
    <source>
        <dbReference type="PROSITE" id="PS50887"/>
    </source>
</evidence>
<dbReference type="InterPro" id="IPR029787">
    <property type="entry name" value="Nucleotide_cyclase"/>
</dbReference>
<proteinExistence type="predicted"/>
<dbReference type="Pfam" id="PF00563">
    <property type="entry name" value="EAL"/>
    <property type="match status" value="1"/>
</dbReference>
<dbReference type="InterPro" id="IPR043128">
    <property type="entry name" value="Rev_trsase/Diguanyl_cyclase"/>
</dbReference>
<dbReference type="CDD" id="cd01949">
    <property type="entry name" value="GGDEF"/>
    <property type="match status" value="1"/>
</dbReference>
<keyword evidence="6" id="KW-1185">Reference proteome</keyword>
<dbReference type="PANTHER" id="PTHR44757">
    <property type="entry name" value="DIGUANYLATE CYCLASE DGCP"/>
    <property type="match status" value="1"/>
</dbReference>
<feature type="domain" description="GGDEF" evidence="4">
    <location>
        <begin position="320"/>
        <end position="453"/>
    </location>
</feature>
<dbReference type="Pfam" id="PF13188">
    <property type="entry name" value="PAS_8"/>
    <property type="match status" value="1"/>
</dbReference>
<dbReference type="Proteomes" id="UP001165652">
    <property type="component" value="Unassembled WGS sequence"/>
</dbReference>
<protein>
    <submittedName>
        <fullName evidence="5">EAL domain-containing protein</fullName>
    </submittedName>
</protein>
<dbReference type="InterPro" id="IPR000160">
    <property type="entry name" value="GGDEF_dom"/>
</dbReference>
<sequence length="716" mass="79037">MLLDGFHAFLVKATPADPPDHLSGSQHHDTEGSTEPAVAAATSPDGDDLAIKAFEAASMGLALLDHDDRHARWNSRYVEIVSGQDGPSPAGLTFEAWLRVALAAGIYADAVGREEDWLRIRMALHRREDSTHEHRLANGRWLRVEERRTTAGTLVALVDITDMKRREHALGRLFDSNPIALAVLDRASGRYLAVNDATTALYGYGRAELLMMTAHETGWPDPRRPGTMPGGADADSEGDWIWRHRRADGAEIDVCVYARPIAWENRPAMLVALLDVTERRRQETHITHLAHHDALTDLANRTLFHQRLEKALARERDPNGSVALHCVDLDHFKNVNDSLGHPVGDGLLRIVAERLRRCVRQEDTVARIGGDEFAVIQEGVCAPQEASALAIRVIESLSAPYVINGNEIQLSASIGIALATSPSHDPNDLLTQADIALYQAKGGGRRAHCFFAPEMDVQLKARRALEVSMRAAYARDEFEVHYQPWIDLASNRIEGFEALLRWTHPENGPIGPAEFIPLAEEIGLISAIGERVLHQACTEAAKWPNHVFLAINLSPVQFRSGGLVQSVHEALVASGLPAHRLELEVTETLLLEDNNLIRDILYDLRNMGVRIVMDDFGTGYSSLSYLRRFPFSKIKIDRSFVRELPHDLDCVTIVHGIVELANGLGMMTTAEGVETPEQLYVLRGNGCTHAQGHLFGAAMPAPQAATLLREETRITA</sequence>
<evidence type="ECO:0000313" key="5">
    <source>
        <dbReference type="EMBL" id="MDC7786841.1"/>
    </source>
</evidence>
<dbReference type="PROSITE" id="PS50887">
    <property type="entry name" value="GGDEF"/>
    <property type="match status" value="1"/>
</dbReference>